<protein>
    <recommendedName>
        <fullName evidence="17 18">Polymerase acidic protein</fullName>
        <ecNumber evidence="17">3.1.-.-</ecNumber>
    </recommendedName>
    <alternativeName>
        <fullName evidence="17">RNA-directed RNA polymerase subunit P2</fullName>
    </alternativeName>
</protein>
<evidence type="ECO:0000313" key="19">
    <source>
        <dbReference type="EMBL" id="AHZ36749.1"/>
    </source>
</evidence>
<dbReference type="GO" id="GO:0039523">
    <property type="term" value="P:symbiont-mediated suppression of host mRNA transcription via inhibition of RNA polymerase II activity"/>
    <property type="evidence" value="ECO:0007669"/>
    <property type="project" value="UniProtKB-UniRule"/>
</dbReference>
<dbReference type="GO" id="GO:0039694">
    <property type="term" value="P:viral RNA genome replication"/>
    <property type="evidence" value="ECO:0007669"/>
    <property type="project" value="InterPro"/>
</dbReference>
<evidence type="ECO:0000313" key="20">
    <source>
        <dbReference type="Proteomes" id="UP000098994"/>
    </source>
</evidence>
<keyword evidence="14 17" id="KW-1035">Host cytoplasm</keyword>
<evidence type="ECO:0000256" key="16">
    <source>
        <dbReference type="ARBA" id="ARBA00023247"/>
    </source>
</evidence>
<keyword evidence="9" id="KW-0688">Ribosomal frameshifting</keyword>
<dbReference type="GO" id="GO:0006351">
    <property type="term" value="P:DNA-templated transcription"/>
    <property type="evidence" value="ECO:0007669"/>
    <property type="project" value="UniProtKB-UniRule"/>
</dbReference>
<keyword evidence="10 17" id="KW-0255">Endonuclease</keyword>
<comment type="function">
    <text evidence="17">Plays an essential role in viral RNA transcription and replication by forming the heterotrimeric polymerase complex together with PB1 and PB2 subunits. The complex transcribes viral mRNAs by using a unique mechanism called cap-snatching. It consists in the hijacking and cleavage of host capped pre-mRNAs. These short capped RNAs are then used as primers for viral mRNAs. The PB2 subunit is responsible for the binding of the 5' cap of cellular pre-mRNAs which are subsequently cleaved after 10-13 nucleotides by the PA subunit that carries the endonuclease activity.</text>
</comment>
<evidence type="ECO:0000256" key="11">
    <source>
        <dbReference type="ARBA" id="ARBA00022801"/>
    </source>
</evidence>
<evidence type="ECO:0000256" key="12">
    <source>
        <dbReference type="ARBA" id="ARBA00022995"/>
    </source>
</evidence>
<sequence>MDTFITRNFQTTIIQKAKNTMAEFSEDPELQPAMLFNICVHLEVCYVISDMNFLDEEGKAYIALEGQGKEQNLRPQYEVIEGMPRTIAWMVQRSLAQEHGIETPKYLADLFDYKTKRFIEVGITKGLADDYFWKKKEKLGNSMELMIFSYNQDYSLSNESSLDEEGKGRVLSRLTELQAELSLKNLWQVLIGEEDVEKGIDFKLGQTISRLRDISVPAGFSNFEGMRSYIDNIDPKGAIERNLARMSPLVSVTPKKLTWEDLRPIGPHIYDHELPEVPYNAFLLMSDELGLANMTEGKSKKPKTLAKECLEKYSTLRDQTDPILIMKSEKANENFLWKLWRDCVNTISNEETSNELQKTNYAKWATGDGLTYQKIMKEVAIDDETMCQEEPKIPNKCRVAAWVQTEMNLLSTLTSKRALDLPEIGPDIAPVEHVGSERRKYFVNEINYCKASTVMMKYVLFHTSLLNESNASMGKYKVIPITNRVVNEKGESFDMLYGLAVKGQSHLRGDTDVVTVVTFEFSGTDPRVDSGKWPKYTVFRIGSLFVSGREKSVYLYCRVNGTNKIQMKWGMEARRCLLQSMQQMEAIVEQESSIQGYDMTKACFKGDRVNSPKTFSIGTQEGKLVKGSFGKALRVIFTKCLMHYVFGNAQLEGFSAESRRLLLLIQALKDRKGPWVFDLEGMYSGIEECISNNPWVIQSVYWFNEWLGFEKEGSKVLESVDEIMDE</sequence>
<keyword evidence="12 17" id="KW-1190">Host gene expression shutoff by virus</keyword>
<feature type="binding site" evidence="17">
    <location>
        <position position="109"/>
    </location>
    <ligand>
        <name>Mn(2+)</name>
        <dbReference type="ChEBI" id="CHEBI:29035"/>
        <label>1</label>
    </ligand>
</feature>
<dbReference type="HAMAP" id="MF_04063">
    <property type="entry name" value="INFV_PA"/>
    <property type="match status" value="1"/>
</dbReference>
<feature type="binding site" evidence="17">
    <location>
        <position position="41"/>
    </location>
    <ligand>
        <name>Mn(2+)</name>
        <dbReference type="ChEBI" id="CHEBI:29035"/>
        <label>1</label>
    </ligand>
</feature>
<evidence type="ECO:0000256" key="8">
    <source>
        <dbReference type="ARBA" id="ARBA00022731"/>
    </source>
</evidence>
<feature type="binding site" evidence="17">
    <location>
        <position position="120"/>
    </location>
    <ligand>
        <name>Mn(2+)</name>
        <dbReference type="ChEBI" id="CHEBI:29035"/>
        <label>1</label>
    </ligand>
</feature>
<dbReference type="Pfam" id="PF00603">
    <property type="entry name" value="Flu_PA"/>
    <property type="match status" value="1"/>
</dbReference>
<comment type="PTM">
    <text evidence="17">Phosphorylated on serines and threonines by host kinases, including human casein kinase II.</text>
</comment>
<dbReference type="GO" id="GO:0039657">
    <property type="term" value="P:symbiont-mediated suppression of host gene expression"/>
    <property type="evidence" value="ECO:0007669"/>
    <property type="project" value="UniProtKB-KW"/>
</dbReference>
<feature type="binding site" evidence="17">
    <location>
        <position position="121"/>
    </location>
    <ligand>
        <name>Mn(2+)</name>
        <dbReference type="ChEBI" id="CHEBI:29035"/>
        <label>1</label>
    </ligand>
</feature>
<evidence type="ECO:0000256" key="9">
    <source>
        <dbReference type="ARBA" id="ARBA00022758"/>
    </source>
</evidence>
<keyword evidence="15 17" id="KW-0464">Manganese</keyword>
<keyword evidence="5 17" id="KW-1157">Cap snatching</keyword>
<keyword evidence="7 17" id="KW-0479">Metal-binding</keyword>
<keyword evidence="4 17" id="KW-0945">Host-virus interaction</keyword>
<keyword evidence="2 17" id="KW-0597">Phosphoprotein</keyword>
<accession>A0A024CNA4</accession>
<feature type="binding site" evidence="17">
    <location>
        <position position="81"/>
    </location>
    <ligand>
        <name>Mn(2+)</name>
        <dbReference type="ChEBI" id="CHEBI:29035"/>
        <label>2</label>
    </ligand>
</feature>
<dbReference type="Proteomes" id="UP000098994">
    <property type="component" value="Genome"/>
</dbReference>
<keyword evidence="8 17" id="KW-1191">Eukaryotic host transcription shutoff by virus</keyword>
<evidence type="ECO:0000256" key="1">
    <source>
        <dbReference type="ARBA" id="ARBA00011723"/>
    </source>
</evidence>
<evidence type="ECO:0000256" key="13">
    <source>
        <dbReference type="ARBA" id="ARBA00023103"/>
    </source>
</evidence>
<evidence type="ECO:0000256" key="14">
    <source>
        <dbReference type="ARBA" id="ARBA00023200"/>
    </source>
</evidence>
<evidence type="ECO:0000256" key="10">
    <source>
        <dbReference type="ARBA" id="ARBA00022759"/>
    </source>
</evidence>
<dbReference type="GO" id="GO:0030430">
    <property type="term" value="C:host cell cytoplasm"/>
    <property type="evidence" value="ECO:0007669"/>
    <property type="project" value="UniProtKB-SubCell"/>
</dbReference>
<evidence type="ECO:0000256" key="4">
    <source>
        <dbReference type="ARBA" id="ARBA00022581"/>
    </source>
</evidence>
<evidence type="ECO:0000256" key="3">
    <source>
        <dbReference type="ARBA" id="ARBA00022562"/>
    </source>
</evidence>
<evidence type="ECO:0000256" key="5">
    <source>
        <dbReference type="ARBA" id="ARBA00022715"/>
    </source>
</evidence>
<dbReference type="InterPro" id="IPR038372">
    <property type="entry name" value="PA/PA-X_sf"/>
</dbReference>
<keyword evidence="16 17" id="KW-1262">Eukaryotic host gene expression shutoff by virus</keyword>
<feature type="binding site" evidence="17">
    <location>
        <position position="109"/>
    </location>
    <ligand>
        <name>Mn(2+)</name>
        <dbReference type="ChEBI" id="CHEBI:29035"/>
        <label>2</label>
    </ligand>
</feature>
<comment type="similarity">
    <text evidence="17 18">Belongs to the influenza viruses PA family.</text>
</comment>
<dbReference type="EC" id="3.1.-.-" evidence="17"/>
<comment type="cofactor">
    <cofactor evidence="17">
        <name>Mn(2+)</name>
        <dbReference type="ChEBI" id="CHEBI:29035"/>
    </cofactor>
    <text evidence="17">Binds 2 manganese ions per subunit.</text>
</comment>
<comment type="subcellular location">
    <subcellularLocation>
        <location evidence="17">Host cytoplasm</location>
    </subcellularLocation>
    <subcellularLocation>
        <location evidence="17">Host nucleus</location>
    </subcellularLocation>
    <text evidence="17">PB1 and PA are transported in the host nucleus as a complex.</text>
</comment>
<dbReference type="GO" id="GO:0046872">
    <property type="term" value="F:metal ion binding"/>
    <property type="evidence" value="ECO:0007669"/>
    <property type="project" value="UniProtKB-KW"/>
</dbReference>
<dbReference type="GO" id="GO:0003723">
    <property type="term" value="F:RNA binding"/>
    <property type="evidence" value="ECO:0007669"/>
    <property type="project" value="UniProtKB-UniRule"/>
</dbReference>
<keyword evidence="11 17" id="KW-0378">Hydrolase</keyword>
<reference evidence="19 20" key="2">
    <citation type="submission" date="2014-05" db="EMBL/GenBank/DDBJ databases">
        <title>The NIAID Influenza Genome Sequencing Project.</title>
        <authorList>
            <person name="Wentworth D.E."/>
            <person name="Halpin R.A."/>
            <person name="Lin X."/>
            <person name="Bera J."/>
            <person name="Akopov A."/>
            <person name="Ransier A."/>
            <person name="Mohan M."/>
            <person name="Fedorova N."/>
            <person name="Tsitrin T."/>
            <person name="Puri V."/>
            <person name="Stockwell T."/>
            <person name="Amedeo P."/>
            <person name="Appalla L."/>
            <person name="Bishop B."/>
            <person name="Edworthy P."/>
            <person name="Gupta N."/>
            <person name="Hoover J."/>
            <person name="Katzel D."/>
            <person name="Li K."/>
            <person name="Schobel S."/>
            <person name="Shrivastava S."/>
            <person name="Thovarai V."/>
            <person name="Wang S."/>
            <person name="Bao Y."/>
            <person name="Sanders R."/>
            <person name="Zhdanov S."/>
            <person name="Kiryutin B."/>
            <person name="Lipman D.J."/>
            <person name="Tatusova T."/>
            <person name="Gordon A."/>
        </authorList>
    </citation>
    <scope>NUCLEOTIDE SEQUENCE [LARGE SCALE GENOMIC DNA]</scope>
    <source>
        <strain evidence="19">B/Nicaragua/AGB2-08/2012</strain>
    </source>
</reference>
<gene>
    <name evidence="17 18 19" type="primary">PA</name>
</gene>
<dbReference type="Gene3D" id="3.40.91.90">
    <property type="entry name" value="Influenza RNA-dependent RNA polymerase subunit PA, endonuclease domain"/>
    <property type="match status" value="1"/>
</dbReference>
<name>A0A024CNA4_9INFB</name>
<reference evidence="19 20" key="1">
    <citation type="submission" date="2014-03" db="EMBL/GenBank/DDBJ databases">
        <authorList>
            <consortium name="The NIAID Influenza Genome Sequencing Consortium"/>
        </authorList>
    </citation>
    <scope>NUCLEOTIDE SEQUENCE [LARGE SCALE GENOMIC DNA]</scope>
    <source>
        <strain evidence="19">B/Nicaragua/AGB2-08/2012</strain>
    </source>
</reference>
<comment type="caution">
    <text evidence="17">Lacks conserved residue(s) required for the propagation of feature annotation.</text>
</comment>
<organism evidence="19 20">
    <name type="scientific">Influenza B virus</name>
    <name type="common">B/Nicaragua/AGB2-08/2012</name>
    <dbReference type="NCBI Taxonomy" id="1473061"/>
    <lineage>
        <taxon>Viruses</taxon>
        <taxon>Riboviria</taxon>
        <taxon>Orthornavirae</taxon>
        <taxon>Negarnaviricota</taxon>
        <taxon>Polyploviricotina</taxon>
        <taxon>Insthoviricetes</taxon>
        <taxon>Articulavirales</taxon>
        <taxon>Orthomyxoviridae</taxon>
        <taxon>Betainfluenzavirus</taxon>
        <taxon>Betainfluenzavirus influenzae</taxon>
        <taxon>Influenza B virus</taxon>
    </lineage>
</organism>
<keyword evidence="6 17" id="KW-0540">Nuclease</keyword>
<evidence type="ECO:0000256" key="7">
    <source>
        <dbReference type="ARBA" id="ARBA00022723"/>
    </source>
</evidence>
<dbReference type="InterPro" id="IPR037534">
    <property type="entry name" value="INFV_PA"/>
</dbReference>
<dbReference type="GO" id="GO:0042025">
    <property type="term" value="C:host cell nucleus"/>
    <property type="evidence" value="ECO:0007669"/>
    <property type="project" value="UniProtKB-SubCell"/>
</dbReference>
<dbReference type="GO" id="GO:0075526">
    <property type="term" value="P:cap snatching"/>
    <property type="evidence" value="ECO:0007669"/>
    <property type="project" value="UniProtKB-UniRule"/>
</dbReference>
<dbReference type="EMBL" id="CY182366">
    <property type="protein sequence ID" value="AHZ36749.1"/>
    <property type="molecule type" value="Viral_cRNA"/>
</dbReference>
<dbReference type="InterPro" id="IPR001009">
    <property type="entry name" value="PA/PA-X"/>
</dbReference>
<evidence type="ECO:0000256" key="18">
    <source>
        <dbReference type="RuleBase" id="RU361280"/>
    </source>
</evidence>
<proteinExistence type="inferred from homology"/>
<dbReference type="GO" id="GO:0075523">
    <property type="term" value="P:viral translational frameshifting"/>
    <property type="evidence" value="ECO:0007669"/>
    <property type="project" value="UniProtKB-KW"/>
</dbReference>
<comment type="subunit">
    <text evidence="1 17">Influenza RNA polymerase is composed of three subunits: PB1, PB2 and PA. Interacts (via C-terminus) with PB1 (via N-terminus).</text>
</comment>
<dbReference type="GO" id="GO:0016787">
    <property type="term" value="F:hydrolase activity"/>
    <property type="evidence" value="ECO:0007669"/>
    <property type="project" value="UniProtKB-KW"/>
</dbReference>
<feature type="short sequence motif" description="Nuclear localization signal 1 (NLS1)" evidence="17">
    <location>
        <begin position="125"/>
        <end position="140"/>
    </location>
</feature>
<dbReference type="GO" id="GO:0004519">
    <property type="term" value="F:endonuclease activity"/>
    <property type="evidence" value="ECO:0007669"/>
    <property type="project" value="UniProtKB-KW"/>
</dbReference>
<keyword evidence="3 17" id="KW-1048">Host nucleus</keyword>
<evidence type="ECO:0000256" key="17">
    <source>
        <dbReference type="HAMAP-Rule" id="MF_04063"/>
    </source>
</evidence>
<evidence type="ECO:0000256" key="6">
    <source>
        <dbReference type="ARBA" id="ARBA00022722"/>
    </source>
</evidence>
<evidence type="ECO:0000256" key="15">
    <source>
        <dbReference type="ARBA" id="ARBA00023211"/>
    </source>
</evidence>
<evidence type="ECO:0000256" key="2">
    <source>
        <dbReference type="ARBA" id="ARBA00022553"/>
    </source>
</evidence>
<keyword evidence="13 17" id="KW-1104">Inhibition of host RNA polymerase II by virus</keyword>